<dbReference type="InterPro" id="IPR013747">
    <property type="entry name" value="ACP_syn_III_C"/>
</dbReference>
<gene>
    <name evidence="4" type="primary">KCS11_4</name>
    <name evidence="4" type="ORF">HAX54_039105</name>
</gene>
<evidence type="ECO:0000256" key="1">
    <source>
        <dbReference type="ARBA" id="ARBA00005194"/>
    </source>
</evidence>
<dbReference type="InterPro" id="IPR012392">
    <property type="entry name" value="3-ktacl-CoA_syn"/>
</dbReference>
<evidence type="ECO:0000313" key="5">
    <source>
        <dbReference type="Proteomes" id="UP000823775"/>
    </source>
</evidence>
<dbReference type="PANTHER" id="PTHR31561">
    <property type="entry name" value="3-KETOACYL-COA SYNTHASE"/>
    <property type="match status" value="1"/>
</dbReference>
<dbReference type="Pfam" id="PF08541">
    <property type="entry name" value="ACP_syn_III_C"/>
    <property type="match status" value="1"/>
</dbReference>
<dbReference type="EMBL" id="JACEIK010000539">
    <property type="protein sequence ID" value="MCD7458767.1"/>
    <property type="molecule type" value="Genomic_DNA"/>
</dbReference>
<reference evidence="4 5" key="1">
    <citation type="journal article" date="2021" name="BMC Genomics">
        <title>Datura genome reveals duplications of psychoactive alkaloid biosynthetic genes and high mutation rate following tissue culture.</title>
        <authorList>
            <person name="Rajewski A."/>
            <person name="Carter-House D."/>
            <person name="Stajich J."/>
            <person name="Litt A."/>
        </authorList>
    </citation>
    <scope>NUCLEOTIDE SEQUENCE [LARGE SCALE GENOMIC DNA]</scope>
    <source>
        <strain evidence="4">AR-01</strain>
    </source>
</reference>
<protein>
    <submittedName>
        <fullName evidence="4">3-ketoacyl-CoA synthase 11</fullName>
    </submittedName>
</protein>
<keyword evidence="2" id="KW-0808">Transferase</keyword>
<organism evidence="4 5">
    <name type="scientific">Datura stramonium</name>
    <name type="common">Jimsonweed</name>
    <name type="synonym">Common thornapple</name>
    <dbReference type="NCBI Taxonomy" id="4076"/>
    <lineage>
        <taxon>Eukaryota</taxon>
        <taxon>Viridiplantae</taxon>
        <taxon>Streptophyta</taxon>
        <taxon>Embryophyta</taxon>
        <taxon>Tracheophyta</taxon>
        <taxon>Spermatophyta</taxon>
        <taxon>Magnoliopsida</taxon>
        <taxon>eudicotyledons</taxon>
        <taxon>Gunneridae</taxon>
        <taxon>Pentapetalae</taxon>
        <taxon>asterids</taxon>
        <taxon>lamiids</taxon>
        <taxon>Solanales</taxon>
        <taxon>Solanaceae</taxon>
        <taxon>Solanoideae</taxon>
        <taxon>Datureae</taxon>
        <taxon>Datura</taxon>
    </lineage>
</organism>
<keyword evidence="5" id="KW-1185">Reference proteome</keyword>
<proteinExistence type="predicted"/>
<dbReference type="InterPro" id="IPR016039">
    <property type="entry name" value="Thiolase-like"/>
</dbReference>
<dbReference type="Proteomes" id="UP000823775">
    <property type="component" value="Unassembled WGS sequence"/>
</dbReference>
<dbReference type="SUPFAM" id="SSF53901">
    <property type="entry name" value="Thiolase-like"/>
    <property type="match status" value="1"/>
</dbReference>
<evidence type="ECO:0000256" key="2">
    <source>
        <dbReference type="ARBA" id="ARBA00022679"/>
    </source>
</evidence>
<evidence type="ECO:0000259" key="3">
    <source>
        <dbReference type="Pfam" id="PF08541"/>
    </source>
</evidence>
<sequence length="160" mass="18549">MSSSFNDQESVNLQKKILERSGYSDKMYISESIKRFPTKSLMFNESRIGGRAVLDEMEKNLELTEWHMEPSTMTLYRFENTSSSSLWYEFAYSLAKGRIKKGDRAWQIGFGSGFKCNSVVWHAPKTINPAMEKNPWTNEIQDFPFNVPLVVPLSFCIFTF</sequence>
<comment type="caution">
    <text evidence="4">The sequence shown here is derived from an EMBL/GenBank/DDBJ whole genome shotgun (WGS) entry which is preliminary data.</text>
</comment>
<accession>A0ABS8SIS6</accession>
<comment type="pathway">
    <text evidence="1">Lipid metabolism; fatty acid biosynthesis.</text>
</comment>
<evidence type="ECO:0000313" key="4">
    <source>
        <dbReference type="EMBL" id="MCD7458767.1"/>
    </source>
</evidence>
<dbReference type="Gene3D" id="3.40.47.10">
    <property type="match status" value="1"/>
</dbReference>
<feature type="domain" description="Beta-ketoacyl-[acyl-carrier-protein] synthase III C-terminal" evidence="3">
    <location>
        <begin position="57"/>
        <end position="121"/>
    </location>
</feature>
<name>A0ABS8SIS6_DATST</name>